<dbReference type="Pfam" id="PF13377">
    <property type="entry name" value="Peripla_BP_3"/>
    <property type="match status" value="1"/>
</dbReference>
<dbReference type="Proteomes" id="UP000000789">
    <property type="component" value="Chromosome"/>
</dbReference>
<evidence type="ECO:0000256" key="3">
    <source>
        <dbReference type="ARBA" id="ARBA00023125"/>
    </source>
</evidence>
<evidence type="ECO:0000313" key="7">
    <source>
        <dbReference type="Proteomes" id="UP000000789"/>
    </source>
</evidence>
<evidence type="ECO:0000256" key="1">
    <source>
        <dbReference type="ARBA" id="ARBA00022491"/>
    </source>
</evidence>
<dbReference type="InterPro" id="IPR028082">
    <property type="entry name" value="Peripla_BP_I"/>
</dbReference>
<protein>
    <submittedName>
        <fullName evidence="6">Transcriptional regulator, LacI family</fullName>
    </submittedName>
</protein>
<proteinExistence type="predicted"/>
<dbReference type="PROSITE" id="PS00356">
    <property type="entry name" value="HTH_LACI_1"/>
    <property type="match status" value="1"/>
</dbReference>
<accession>A9BGC5</accession>
<evidence type="ECO:0000259" key="5">
    <source>
        <dbReference type="PROSITE" id="PS50932"/>
    </source>
</evidence>
<keyword evidence="1" id="KW-0678">Repressor</keyword>
<dbReference type="AlphaFoldDB" id="A9BGC5"/>
<dbReference type="Gene3D" id="3.40.50.2300">
    <property type="match status" value="2"/>
</dbReference>
<dbReference type="PROSITE" id="PS50932">
    <property type="entry name" value="HTH_LACI_2"/>
    <property type="match status" value="1"/>
</dbReference>
<dbReference type="InterPro" id="IPR000843">
    <property type="entry name" value="HTH_LacI"/>
</dbReference>
<dbReference type="Gene3D" id="1.10.260.40">
    <property type="entry name" value="lambda repressor-like DNA-binding domains"/>
    <property type="match status" value="1"/>
</dbReference>
<keyword evidence="4" id="KW-0804">Transcription</keyword>
<dbReference type="Pfam" id="PF00356">
    <property type="entry name" value="LacI"/>
    <property type="match status" value="1"/>
</dbReference>
<organism evidence="6 7">
    <name type="scientific">Petrotoga mobilis (strain DSM 10674 / SJ95)</name>
    <dbReference type="NCBI Taxonomy" id="403833"/>
    <lineage>
        <taxon>Bacteria</taxon>
        <taxon>Thermotogati</taxon>
        <taxon>Thermotogota</taxon>
        <taxon>Thermotogae</taxon>
        <taxon>Petrotogales</taxon>
        <taxon>Petrotogaceae</taxon>
        <taxon>Petrotoga</taxon>
    </lineage>
</organism>
<dbReference type="STRING" id="403833.Pmob_1261"/>
<keyword evidence="7" id="KW-1185">Reference proteome</keyword>
<reference evidence="6" key="1">
    <citation type="submission" date="2007-11" db="EMBL/GenBank/DDBJ databases">
        <title>Complete sequence of Petroga mobilis SJ95.</title>
        <authorList>
            <consortium name="US DOE Joint Genome Institute"/>
            <person name="Copeland A."/>
            <person name="Lucas S."/>
            <person name="Lapidus A."/>
            <person name="Barry K."/>
            <person name="Glavina del Rio T."/>
            <person name="Dalin E."/>
            <person name="Tice H."/>
            <person name="Pitluck S."/>
            <person name="Meincke L."/>
            <person name="Brettin T."/>
            <person name="Bruce D."/>
            <person name="Detter J.C."/>
            <person name="Han C."/>
            <person name="Kuske C.R."/>
            <person name="Schmutz J."/>
            <person name="Larimer F."/>
            <person name="Land M."/>
            <person name="Hauser L."/>
            <person name="Kyrpides N."/>
            <person name="Mikhailova N."/>
            <person name="Noll K."/>
            <person name="Richardson P."/>
        </authorList>
    </citation>
    <scope>NUCLEOTIDE SEQUENCE [LARGE SCALE GENOMIC DNA]</scope>
    <source>
        <strain evidence="6">SJ95</strain>
    </source>
</reference>
<feature type="domain" description="HTH lacI-type" evidence="5">
    <location>
        <begin position="2"/>
        <end position="56"/>
    </location>
</feature>
<dbReference type="InterPro" id="IPR046335">
    <property type="entry name" value="LacI/GalR-like_sensor"/>
</dbReference>
<dbReference type="HOGENOM" id="CLU_037628_6_0_0"/>
<evidence type="ECO:0000313" key="6">
    <source>
        <dbReference type="EMBL" id="ABX31975.1"/>
    </source>
</evidence>
<keyword evidence="2" id="KW-0805">Transcription regulation</keyword>
<dbReference type="SUPFAM" id="SSF53822">
    <property type="entry name" value="Periplasmic binding protein-like I"/>
    <property type="match status" value="1"/>
</dbReference>
<dbReference type="RefSeq" id="WP_012209074.1">
    <property type="nucleotide sequence ID" value="NC_010003.1"/>
</dbReference>
<dbReference type="PANTHER" id="PTHR30146">
    <property type="entry name" value="LACI-RELATED TRANSCRIPTIONAL REPRESSOR"/>
    <property type="match status" value="1"/>
</dbReference>
<evidence type="ECO:0000256" key="4">
    <source>
        <dbReference type="ARBA" id="ARBA00023163"/>
    </source>
</evidence>
<dbReference type="GO" id="GO:0000976">
    <property type="term" value="F:transcription cis-regulatory region binding"/>
    <property type="evidence" value="ECO:0007669"/>
    <property type="project" value="TreeGrafter"/>
</dbReference>
<dbReference type="KEGG" id="pmo:Pmob_1261"/>
<dbReference type="SUPFAM" id="SSF47413">
    <property type="entry name" value="lambda repressor-like DNA-binding domains"/>
    <property type="match status" value="1"/>
</dbReference>
<dbReference type="CDD" id="cd01392">
    <property type="entry name" value="HTH_LacI"/>
    <property type="match status" value="1"/>
</dbReference>
<dbReference type="InterPro" id="IPR010982">
    <property type="entry name" value="Lambda_DNA-bd_dom_sf"/>
</dbReference>
<dbReference type="SMART" id="SM00354">
    <property type="entry name" value="HTH_LACI"/>
    <property type="match status" value="1"/>
</dbReference>
<gene>
    <name evidence="6" type="ordered locus">Pmob_1261</name>
</gene>
<name>A9BGC5_PETMO</name>
<dbReference type="GO" id="GO:0003700">
    <property type="term" value="F:DNA-binding transcription factor activity"/>
    <property type="evidence" value="ECO:0007669"/>
    <property type="project" value="TreeGrafter"/>
</dbReference>
<evidence type="ECO:0000256" key="2">
    <source>
        <dbReference type="ARBA" id="ARBA00023015"/>
    </source>
</evidence>
<dbReference type="EMBL" id="CP000879">
    <property type="protein sequence ID" value="ABX31975.1"/>
    <property type="molecule type" value="Genomic_DNA"/>
</dbReference>
<dbReference type="PANTHER" id="PTHR30146:SF148">
    <property type="entry name" value="HTH-TYPE TRANSCRIPTIONAL REPRESSOR PURR-RELATED"/>
    <property type="match status" value="1"/>
</dbReference>
<sequence length="331" mass="37520">MPSVKDVAKLANVSVGTVSKVLNNDPTVKQKNREKVLKTIKQLNYVPNIYAKSLSSRKTKMISIVSSTLGDEFHERLVSSIDQILSENGYDSIFFSLLSRERLKRFSNPSHFLYQTDGLIVSSLSLTKMFENKTLPTSKPYILVDTRDALNDCAFIDNYYGGKLVGQNIKLYENSKVYILGGYEPDEAFSSGVFSERIIGFIDELVNNRGFNRKNIVIMKVGLSLKESYEFGKKFTPNQRHKFSVFALSDIIAFGFIEGMKTLGIKPPDNYSIIGYDDLSYSENIELSTVRQPIEELGKVSAELLLKKINNKFEDKIHKSLIPEFIERNTN</sequence>
<dbReference type="eggNOG" id="COG1609">
    <property type="taxonomic scope" value="Bacteria"/>
</dbReference>
<keyword evidence="3" id="KW-0238">DNA-binding</keyword>